<dbReference type="InterPro" id="IPR044822">
    <property type="entry name" value="Myb_DNA-bind_4"/>
</dbReference>
<keyword evidence="4" id="KW-1185">Reference proteome</keyword>
<evidence type="ECO:0000259" key="2">
    <source>
        <dbReference type="Pfam" id="PF13837"/>
    </source>
</evidence>
<evidence type="ECO:0000256" key="1">
    <source>
        <dbReference type="SAM" id="Coils"/>
    </source>
</evidence>
<protein>
    <recommendedName>
        <fullName evidence="2">Myb/SANT-like DNA-binding domain-containing protein</fullName>
    </recommendedName>
</protein>
<dbReference type="AlphaFoldDB" id="A0A9P0G7H1"/>
<dbReference type="Proteomes" id="UP001153636">
    <property type="component" value="Chromosome 10"/>
</dbReference>
<reference evidence="3" key="1">
    <citation type="submission" date="2022-01" db="EMBL/GenBank/DDBJ databases">
        <authorList>
            <person name="King R."/>
        </authorList>
    </citation>
    <scope>NUCLEOTIDE SEQUENCE</scope>
</reference>
<dbReference type="Pfam" id="PF13837">
    <property type="entry name" value="Myb_DNA-bind_4"/>
    <property type="match status" value="1"/>
</dbReference>
<dbReference type="OrthoDB" id="10065625at2759"/>
<keyword evidence="1" id="KW-0175">Coiled coil</keyword>
<organism evidence="3 4">
    <name type="scientific">Psylliodes chrysocephalus</name>
    <dbReference type="NCBI Taxonomy" id="3402493"/>
    <lineage>
        <taxon>Eukaryota</taxon>
        <taxon>Metazoa</taxon>
        <taxon>Ecdysozoa</taxon>
        <taxon>Arthropoda</taxon>
        <taxon>Hexapoda</taxon>
        <taxon>Insecta</taxon>
        <taxon>Pterygota</taxon>
        <taxon>Neoptera</taxon>
        <taxon>Endopterygota</taxon>
        <taxon>Coleoptera</taxon>
        <taxon>Polyphaga</taxon>
        <taxon>Cucujiformia</taxon>
        <taxon>Chrysomeloidea</taxon>
        <taxon>Chrysomelidae</taxon>
        <taxon>Galerucinae</taxon>
        <taxon>Alticini</taxon>
        <taxon>Psylliodes</taxon>
    </lineage>
</organism>
<feature type="coiled-coil region" evidence="1">
    <location>
        <begin position="239"/>
        <end position="266"/>
    </location>
</feature>
<name>A0A9P0G7H1_9CUCU</name>
<dbReference type="EMBL" id="OV651822">
    <property type="protein sequence ID" value="CAH1100776.1"/>
    <property type="molecule type" value="Genomic_DNA"/>
</dbReference>
<dbReference type="Gene3D" id="1.10.10.60">
    <property type="entry name" value="Homeodomain-like"/>
    <property type="match status" value="1"/>
</dbReference>
<sequence length="271" mass="31835">MANMEELDGSTSNVIYITEEHRIEWTHEAAKELLKLYDEKCDMLDSGIISTQKKLWEFVSKDMNKKGYYYTGAQCENKWKTLKRTYRNKMDKIDKYGHKRPCPFENEITEILSKRPQESTFNRSFLSSKLGRLKKKDDFYYQMNLNDPPGFSDDGESQDIKNVKLVQNADTTDEDFLQNTEYVVQDSGSSQIVEEISELRKVVTKQNKVQSDILRQSNELNQKIVHYLDGATQRECQTLELEETRMEQQNEIIKQMKLQNNLLQKLLDKLG</sequence>
<proteinExistence type="predicted"/>
<accession>A0A9P0G7H1</accession>
<evidence type="ECO:0000313" key="4">
    <source>
        <dbReference type="Proteomes" id="UP001153636"/>
    </source>
</evidence>
<evidence type="ECO:0000313" key="3">
    <source>
        <dbReference type="EMBL" id="CAH1100776.1"/>
    </source>
</evidence>
<feature type="domain" description="Myb/SANT-like DNA-binding" evidence="2">
    <location>
        <begin position="24"/>
        <end position="110"/>
    </location>
</feature>
<gene>
    <name evidence="3" type="ORF">PSYICH_LOCUS1929</name>
</gene>